<feature type="domain" description="HTH lysR-type" evidence="5">
    <location>
        <begin position="3"/>
        <end position="60"/>
    </location>
</feature>
<protein>
    <submittedName>
        <fullName evidence="6">LysR family transcriptional regulator</fullName>
    </submittedName>
</protein>
<dbReference type="SUPFAM" id="SSF46785">
    <property type="entry name" value="Winged helix' DNA-binding domain"/>
    <property type="match status" value="1"/>
</dbReference>
<dbReference type="InterPro" id="IPR036390">
    <property type="entry name" value="WH_DNA-bd_sf"/>
</dbReference>
<dbReference type="AlphaFoldDB" id="A0A411X318"/>
<reference evidence="7 8" key="2">
    <citation type="submission" date="2019-02" db="EMBL/GenBank/DDBJ databases">
        <title>Draft Genome Sequences of Six Type Strains of the Genus Massilia.</title>
        <authorList>
            <person name="Miess H."/>
            <person name="Frediansyhah A."/>
            <person name="Gross H."/>
        </authorList>
    </citation>
    <scope>NUCLEOTIDE SEQUENCE [LARGE SCALE GENOMIC DNA]</scope>
    <source>
        <strain evidence="7 8">DSM 17472</strain>
    </source>
</reference>
<dbReference type="EMBL" id="CP036401">
    <property type="protein sequence ID" value="QBI03426.1"/>
    <property type="molecule type" value="Genomic_DNA"/>
</dbReference>
<evidence type="ECO:0000256" key="3">
    <source>
        <dbReference type="ARBA" id="ARBA00023125"/>
    </source>
</evidence>
<evidence type="ECO:0000256" key="4">
    <source>
        <dbReference type="ARBA" id="ARBA00023163"/>
    </source>
</evidence>
<sequence>MRFDLTDLKLFLRVVESGSITAGAAQAHLALASASARVRGMEDALGVPLLQRSRRGVEPTDAGRTLLHHARLITQQMEKMRADLGEYATGLKGHVRLLCNTSALTEFLPDALAAFMAAHPHVNVDLEERLSSDIVQAMRDGLADIGIVTDSVDSSGLETRLFCEDRLVLALHPAHPLGKGLRRNAALPFAATVEHDFIGLAGDSALQMYLGEQATRLGKRLRYRVRVRSFDAICRMVASGAGLAVLPESAVVRSRDAANLKVVRLADAWTRRRLLLCTRSYTDLPGYAQELADALADAPAAHATIPAPG</sequence>
<gene>
    <name evidence="7" type="ORF">EYF70_23325</name>
    <name evidence="6" type="ORF">GCM10007387_35180</name>
</gene>
<keyword evidence="8" id="KW-1185">Reference proteome</keyword>
<dbReference type="CDD" id="cd08421">
    <property type="entry name" value="PBP2_LTTR_like_1"/>
    <property type="match status" value="1"/>
</dbReference>
<dbReference type="GO" id="GO:0005829">
    <property type="term" value="C:cytosol"/>
    <property type="evidence" value="ECO:0007669"/>
    <property type="project" value="TreeGrafter"/>
</dbReference>
<organism evidence="6 9">
    <name type="scientific">Pseudoduganella albidiflava</name>
    <dbReference type="NCBI Taxonomy" id="321983"/>
    <lineage>
        <taxon>Bacteria</taxon>
        <taxon>Pseudomonadati</taxon>
        <taxon>Pseudomonadota</taxon>
        <taxon>Betaproteobacteria</taxon>
        <taxon>Burkholderiales</taxon>
        <taxon>Oxalobacteraceae</taxon>
        <taxon>Telluria group</taxon>
        <taxon>Pseudoduganella</taxon>
    </lineage>
</organism>
<name>A0A411X318_9BURK</name>
<accession>A0A411X318</accession>
<dbReference type="SUPFAM" id="SSF53850">
    <property type="entry name" value="Periplasmic binding protein-like II"/>
    <property type="match status" value="1"/>
</dbReference>
<evidence type="ECO:0000313" key="8">
    <source>
        <dbReference type="Proteomes" id="UP000292307"/>
    </source>
</evidence>
<dbReference type="OrthoDB" id="9785974at2"/>
<keyword evidence="2" id="KW-0805">Transcription regulation</keyword>
<evidence type="ECO:0000313" key="9">
    <source>
        <dbReference type="Proteomes" id="UP000628442"/>
    </source>
</evidence>
<dbReference type="GO" id="GO:0003700">
    <property type="term" value="F:DNA-binding transcription factor activity"/>
    <property type="evidence" value="ECO:0007669"/>
    <property type="project" value="InterPro"/>
</dbReference>
<dbReference type="Proteomes" id="UP000292307">
    <property type="component" value="Chromosome"/>
</dbReference>
<dbReference type="Gene3D" id="1.10.10.10">
    <property type="entry name" value="Winged helix-like DNA-binding domain superfamily/Winged helix DNA-binding domain"/>
    <property type="match status" value="1"/>
</dbReference>
<dbReference type="FunFam" id="1.10.10.10:FF:000001">
    <property type="entry name" value="LysR family transcriptional regulator"/>
    <property type="match status" value="1"/>
</dbReference>
<evidence type="ECO:0000256" key="2">
    <source>
        <dbReference type="ARBA" id="ARBA00023015"/>
    </source>
</evidence>
<dbReference type="InterPro" id="IPR050950">
    <property type="entry name" value="HTH-type_LysR_regulators"/>
</dbReference>
<dbReference type="PROSITE" id="PS50931">
    <property type="entry name" value="HTH_LYSR"/>
    <property type="match status" value="1"/>
</dbReference>
<comment type="similarity">
    <text evidence="1">Belongs to the LysR transcriptional regulatory family.</text>
</comment>
<evidence type="ECO:0000313" key="6">
    <source>
        <dbReference type="EMBL" id="GGY49907.1"/>
    </source>
</evidence>
<dbReference type="EMBL" id="BMWV01000008">
    <property type="protein sequence ID" value="GGY49907.1"/>
    <property type="molecule type" value="Genomic_DNA"/>
</dbReference>
<keyword evidence="4" id="KW-0804">Transcription</keyword>
<reference evidence="6" key="3">
    <citation type="submission" date="2022-12" db="EMBL/GenBank/DDBJ databases">
        <authorList>
            <person name="Sun Q."/>
            <person name="Kim S."/>
        </authorList>
    </citation>
    <scope>NUCLEOTIDE SEQUENCE</scope>
    <source>
        <strain evidence="6">KCTC 12343</strain>
    </source>
</reference>
<dbReference type="InterPro" id="IPR000847">
    <property type="entry name" value="LysR_HTH_N"/>
</dbReference>
<dbReference type="Proteomes" id="UP000628442">
    <property type="component" value="Unassembled WGS sequence"/>
</dbReference>
<dbReference type="Pfam" id="PF00126">
    <property type="entry name" value="HTH_1"/>
    <property type="match status" value="1"/>
</dbReference>
<evidence type="ECO:0000256" key="1">
    <source>
        <dbReference type="ARBA" id="ARBA00009437"/>
    </source>
</evidence>
<dbReference type="Gene3D" id="3.40.190.290">
    <property type="match status" value="1"/>
</dbReference>
<proteinExistence type="inferred from homology"/>
<dbReference type="PANTHER" id="PTHR30419:SF2">
    <property type="entry name" value="LYSR FAMILY TRANSCRIPTIONAL REGULATOR"/>
    <property type="match status" value="1"/>
</dbReference>
<dbReference type="Pfam" id="PF03466">
    <property type="entry name" value="LysR_substrate"/>
    <property type="match status" value="1"/>
</dbReference>
<reference evidence="6" key="1">
    <citation type="journal article" date="2014" name="Int. J. Syst. Evol. Microbiol.">
        <title>Complete genome sequence of Corynebacterium casei LMG S-19264T (=DSM 44701T), isolated from a smear-ripened cheese.</title>
        <authorList>
            <consortium name="US DOE Joint Genome Institute (JGI-PGF)"/>
            <person name="Walter F."/>
            <person name="Albersmeier A."/>
            <person name="Kalinowski J."/>
            <person name="Ruckert C."/>
        </authorList>
    </citation>
    <scope>NUCLEOTIDE SEQUENCE</scope>
    <source>
        <strain evidence="6">KCTC 12343</strain>
    </source>
</reference>
<dbReference type="RefSeq" id="WP_131147524.1">
    <property type="nucleotide sequence ID" value="NZ_BMWV01000008.1"/>
</dbReference>
<dbReference type="PANTHER" id="PTHR30419">
    <property type="entry name" value="HTH-TYPE TRANSCRIPTIONAL REGULATOR YBHD"/>
    <property type="match status" value="1"/>
</dbReference>
<dbReference type="InterPro" id="IPR005119">
    <property type="entry name" value="LysR_subst-bd"/>
</dbReference>
<evidence type="ECO:0000259" key="5">
    <source>
        <dbReference type="PROSITE" id="PS50931"/>
    </source>
</evidence>
<dbReference type="GO" id="GO:0003677">
    <property type="term" value="F:DNA binding"/>
    <property type="evidence" value="ECO:0007669"/>
    <property type="project" value="UniProtKB-KW"/>
</dbReference>
<dbReference type="InterPro" id="IPR036388">
    <property type="entry name" value="WH-like_DNA-bd_sf"/>
</dbReference>
<evidence type="ECO:0000313" key="7">
    <source>
        <dbReference type="EMBL" id="QBI03426.1"/>
    </source>
</evidence>
<keyword evidence="3" id="KW-0238">DNA-binding</keyword>